<comment type="similarity">
    <text evidence="10">Belongs to the DEAD box helicase family. DEAH subfamily. PRP16 sub-subfamily.</text>
</comment>
<dbReference type="GO" id="GO:0005681">
    <property type="term" value="C:spliceosomal complex"/>
    <property type="evidence" value="ECO:0007669"/>
    <property type="project" value="UniProtKB-ARBA"/>
</dbReference>
<dbReference type="PROSITE" id="PS51194">
    <property type="entry name" value="HELICASE_CTER"/>
    <property type="match status" value="1"/>
</dbReference>
<keyword evidence="7" id="KW-0067">ATP-binding</keyword>
<dbReference type="Pfam" id="PF04408">
    <property type="entry name" value="WHD_HA2"/>
    <property type="match status" value="1"/>
</dbReference>
<dbReference type="PROSITE" id="PS00690">
    <property type="entry name" value="DEAH_ATP_HELICASE"/>
    <property type="match status" value="1"/>
</dbReference>
<comment type="catalytic activity">
    <reaction evidence="11">
        <text>ATP + H2O = ADP + phosphate + H(+)</text>
        <dbReference type="Rhea" id="RHEA:13065"/>
        <dbReference type="ChEBI" id="CHEBI:15377"/>
        <dbReference type="ChEBI" id="CHEBI:15378"/>
        <dbReference type="ChEBI" id="CHEBI:30616"/>
        <dbReference type="ChEBI" id="CHEBI:43474"/>
        <dbReference type="ChEBI" id="CHEBI:456216"/>
        <dbReference type="EC" id="3.6.4.13"/>
    </reaction>
</comment>
<dbReference type="Proteomes" id="UP000094565">
    <property type="component" value="Chromosome 1"/>
</dbReference>
<evidence type="ECO:0000256" key="7">
    <source>
        <dbReference type="ARBA" id="ARBA00022840"/>
    </source>
</evidence>
<keyword evidence="5" id="KW-0378">Hydrolase</keyword>
<dbReference type="InterPro" id="IPR027417">
    <property type="entry name" value="P-loop_NTPase"/>
</dbReference>
<evidence type="ECO:0000256" key="3">
    <source>
        <dbReference type="ARBA" id="ARBA00022664"/>
    </source>
</evidence>
<keyword evidence="8" id="KW-0508">mRNA splicing</keyword>
<keyword evidence="9" id="KW-0539">Nucleus</keyword>
<dbReference type="Pfam" id="PF00271">
    <property type="entry name" value="Helicase_C"/>
    <property type="match status" value="1"/>
</dbReference>
<dbReference type="GO" id="GO:0071826">
    <property type="term" value="P:protein-RNA complex organization"/>
    <property type="evidence" value="ECO:0007669"/>
    <property type="project" value="UniProtKB-ARBA"/>
</dbReference>
<evidence type="ECO:0000259" key="14">
    <source>
        <dbReference type="PROSITE" id="PS51192"/>
    </source>
</evidence>
<dbReference type="CDD" id="cd18791">
    <property type="entry name" value="SF2_C_RHA"/>
    <property type="match status" value="1"/>
</dbReference>
<dbReference type="PANTHER" id="PTHR18934">
    <property type="entry name" value="ATP-DEPENDENT RNA HELICASE"/>
    <property type="match status" value="1"/>
</dbReference>
<evidence type="ECO:0000256" key="2">
    <source>
        <dbReference type="ARBA" id="ARBA00012552"/>
    </source>
</evidence>
<evidence type="ECO:0000256" key="9">
    <source>
        <dbReference type="ARBA" id="ARBA00023242"/>
    </source>
</evidence>
<dbReference type="GO" id="GO:0022613">
    <property type="term" value="P:ribonucleoprotein complex biogenesis"/>
    <property type="evidence" value="ECO:0007669"/>
    <property type="project" value="UniProtKB-ARBA"/>
</dbReference>
<name>A0A1B2J8D3_PICPA</name>
<dbReference type="SMART" id="SM00487">
    <property type="entry name" value="DEXDc"/>
    <property type="match status" value="1"/>
</dbReference>
<accession>A0A1B2J8D3</accession>
<dbReference type="GO" id="GO:0003723">
    <property type="term" value="F:RNA binding"/>
    <property type="evidence" value="ECO:0007669"/>
    <property type="project" value="TreeGrafter"/>
</dbReference>
<dbReference type="AlphaFoldDB" id="A0A1B2J8D3"/>
<dbReference type="OrthoDB" id="10253254at2759"/>
<dbReference type="InterPro" id="IPR011545">
    <property type="entry name" value="DEAD/DEAH_box_helicase_dom"/>
</dbReference>
<keyword evidence="3" id="KW-0507">mRNA processing</keyword>
<dbReference type="GO" id="GO:0034458">
    <property type="term" value="F:3'-5' RNA helicase activity"/>
    <property type="evidence" value="ECO:0007669"/>
    <property type="project" value="TreeGrafter"/>
</dbReference>
<feature type="domain" description="Helicase C-terminal" evidence="15">
    <location>
        <begin position="486"/>
        <end position="663"/>
    </location>
</feature>
<reference evidence="16 17" key="1">
    <citation type="submission" date="2016-02" db="EMBL/GenBank/DDBJ databases">
        <title>Comparative genomic and transcriptomic foundation for Pichia pastoris.</title>
        <authorList>
            <person name="Love K.R."/>
            <person name="Shah K.A."/>
            <person name="Whittaker C.A."/>
            <person name="Wu J."/>
            <person name="Bartlett M.C."/>
            <person name="Ma D."/>
            <person name="Leeson R.L."/>
            <person name="Priest M."/>
            <person name="Young S.K."/>
            <person name="Love J.C."/>
        </authorList>
    </citation>
    <scope>NUCLEOTIDE SEQUENCE [LARGE SCALE GENOMIC DNA]</scope>
    <source>
        <strain evidence="16 17">ATCC 28485</strain>
    </source>
</reference>
<dbReference type="EC" id="3.6.4.13" evidence="2"/>
<dbReference type="GO" id="GO:0005524">
    <property type="term" value="F:ATP binding"/>
    <property type="evidence" value="ECO:0007669"/>
    <property type="project" value="UniProtKB-KW"/>
</dbReference>
<evidence type="ECO:0000256" key="6">
    <source>
        <dbReference type="ARBA" id="ARBA00022806"/>
    </source>
</evidence>
<evidence type="ECO:0000259" key="15">
    <source>
        <dbReference type="PROSITE" id="PS51194"/>
    </source>
</evidence>
<dbReference type="InterPro" id="IPR007502">
    <property type="entry name" value="Helicase-assoc_dom"/>
</dbReference>
<dbReference type="Gene3D" id="3.40.50.300">
    <property type="entry name" value="P-loop containing nucleotide triphosphate hydrolases"/>
    <property type="match status" value="2"/>
</dbReference>
<dbReference type="SMART" id="SM00847">
    <property type="entry name" value="HA2"/>
    <property type="match status" value="1"/>
</dbReference>
<dbReference type="Pfam" id="PF07717">
    <property type="entry name" value="OB_NTP_bind"/>
    <property type="match status" value="1"/>
</dbReference>
<evidence type="ECO:0000256" key="4">
    <source>
        <dbReference type="ARBA" id="ARBA00022741"/>
    </source>
</evidence>
<dbReference type="InterPro" id="IPR001650">
    <property type="entry name" value="Helicase_C-like"/>
</dbReference>
<dbReference type="Pfam" id="PF00270">
    <property type="entry name" value="DEAD"/>
    <property type="match status" value="1"/>
</dbReference>
<dbReference type="InterPro" id="IPR014001">
    <property type="entry name" value="Helicase_ATP-bd"/>
</dbReference>
<evidence type="ECO:0000256" key="1">
    <source>
        <dbReference type="ARBA" id="ARBA00004123"/>
    </source>
</evidence>
<dbReference type="InterPro" id="IPR011709">
    <property type="entry name" value="DEAD-box_helicase_OB_fold"/>
</dbReference>
<feature type="domain" description="Helicase ATP-binding" evidence="14">
    <location>
        <begin position="301"/>
        <end position="464"/>
    </location>
</feature>
<dbReference type="FunFam" id="3.40.50.300:FF:000615">
    <property type="entry name" value="pre-mRNA-splicing factor ATP-dependent RNA helicase DEAH7"/>
    <property type="match status" value="1"/>
</dbReference>
<sequence length="963" mass="109549">MVIKPKINSRRKITIDFNDDEELGSLDHPATRESPSIPSPTKPMFKKIKKQEAQRIKGFPSNHQSQANKVKLKNLKNNGDGANGPSTMLKPKLSLQELALKEKQSYKNDNEYQQGLLVKIEDEDNEDPSDTSLDREWYTNERVNHYEDLELETNDKSTRNKTSLNTFDPFEDDPEDYENHRQQQIVSHHLIPPFLEDEQIIANQKPEISVIRDPEGHLAAAARRGSNLVNDRRVQSVIMKKNNEVSAVKGTKLGNVMGIQDKEERIEHKNFIEAMEDSGSPVDIAEQRRSLPAFTVREDLIRTIRENQIVVVIGETGSGKTTQLTQYLYEEGFYKRGIIGCTQPRRVAAMSVAKRVSEEMGVKLGNEVGFTIRFEDRTSPRTMIKYMTDGVLLRETLLDSGLEKYSCIIMDEAHERSLNTDILLGLFKKILTKRRDLKLIITSATMNASRFSEFFGNADTFTIPGRTFPVDIQFSKYPVTDYVDAAIKQVLKIHYGKKSGDILVFMTGQEDIEATCQVLQGRIDEIEEDSENKNPLSILPIYSSLPADLQARVFGKSDVRKCIVATNIAETSLTVDGIVFVVDAGLCKLKVYSSKLGMDILQLAPISFAQANQRSGRAGRTGPGVAYRLYTLTEAEKEMYVQPIPEIQRTNLANTLLLIKSLGVDNLLDFPFIDPPPHATIYSSLYDLWCLDAIDNLGALTDLGHKMTSFPMEPVLSKMLIKSHEFKCSTEMCIIVAMLSVPNVFYRPKERQKESDRSRERFFIPESDHLTLLNVYNQWLNHRNSARWCVQNFLHEKSLRRAHEIALQLQSIMVQQGMACRSIGRQWDPIQECICSCLFVNAARFKKFGEYTNLRSVMSMVLHPTSSLYGTADLPEYVVFQELLLTSREYMNVITAVKPEWLAKYGSVFYSARSDHEAVTSRLKEAMDDARKKWNQLETSKTQKVITNVQPKGQIGIRRPRRV</sequence>
<dbReference type="PROSITE" id="PS51192">
    <property type="entry name" value="HELICASE_ATP_BIND_1"/>
    <property type="match status" value="1"/>
</dbReference>
<evidence type="ECO:0000256" key="5">
    <source>
        <dbReference type="ARBA" id="ARBA00022801"/>
    </source>
</evidence>
<dbReference type="SUPFAM" id="SSF52540">
    <property type="entry name" value="P-loop containing nucleoside triphosphate hydrolases"/>
    <property type="match status" value="1"/>
</dbReference>
<evidence type="ECO:0000256" key="12">
    <source>
        <dbReference type="ARBA" id="ARBA00070009"/>
    </source>
</evidence>
<dbReference type="InterPro" id="IPR002464">
    <property type="entry name" value="DNA/RNA_helicase_DEAH_CS"/>
</dbReference>
<dbReference type="FunFam" id="3.40.50.300:FF:000007">
    <property type="entry name" value="Pre-mRNA-splicing factor ATP-dependent RNA helicase"/>
    <property type="match status" value="1"/>
</dbReference>
<dbReference type="Gene3D" id="1.20.120.1080">
    <property type="match status" value="1"/>
</dbReference>
<feature type="region of interest" description="Disordered" evidence="13">
    <location>
        <begin position="19"/>
        <end position="45"/>
    </location>
</feature>
<evidence type="ECO:0000256" key="11">
    <source>
        <dbReference type="ARBA" id="ARBA00047984"/>
    </source>
</evidence>
<dbReference type="InterPro" id="IPR048333">
    <property type="entry name" value="HA2_WH"/>
</dbReference>
<dbReference type="EMBL" id="CP014584">
    <property type="protein sequence ID" value="ANZ74251.1"/>
    <property type="molecule type" value="Genomic_DNA"/>
</dbReference>
<evidence type="ECO:0000313" key="17">
    <source>
        <dbReference type="Proteomes" id="UP000094565"/>
    </source>
</evidence>
<evidence type="ECO:0000256" key="10">
    <source>
        <dbReference type="ARBA" id="ARBA00038040"/>
    </source>
</evidence>
<keyword evidence="4" id="KW-0547">Nucleotide-binding</keyword>
<organism evidence="16 17">
    <name type="scientific">Komagataella pastoris</name>
    <name type="common">Yeast</name>
    <name type="synonym">Pichia pastoris</name>
    <dbReference type="NCBI Taxonomy" id="4922"/>
    <lineage>
        <taxon>Eukaryota</taxon>
        <taxon>Fungi</taxon>
        <taxon>Dikarya</taxon>
        <taxon>Ascomycota</taxon>
        <taxon>Saccharomycotina</taxon>
        <taxon>Pichiomycetes</taxon>
        <taxon>Pichiales</taxon>
        <taxon>Pichiaceae</taxon>
        <taxon>Komagataella</taxon>
    </lineage>
</organism>
<dbReference type="PANTHER" id="PTHR18934:SF91">
    <property type="entry name" value="PRE-MRNA-SPLICING FACTOR ATP-DEPENDENT RNA HELICASE PRP16"/>
    <property type="match status" value="1"/>
</dbReference>
<dbReference type="FunFam" id="1.20.120.1080:FF:000018">
    <property type="entry name" value="Pre-mRNA-splicing factor ATP-dependent RNA helicase prp16"/>
    <property type="match status" value="1"/>
</dbReference>
<evidence type="ECO:0000313" key="16">
    <source>
        <dbReference type="EMBL" id="ANZ74251.1"/>
    </source>
</evidence>
<protein>
    <recommendedName>
        <fullName evidence="12">Pre-mRNA-splicing factor ATP-dependent RNA helicase PRP16</fullName>
        <ecNumber evidence="2">3.6.4.13</ecNumber>
    </recommendedName>
</protein>
<comment type="subcellular location">
    <subcellularLocation>
        <location evidence="1">Nucleus</location>
    </subcellularLocation>
</comment>
<evidence type="ECO:0000256" key="13">
    <source>
        <dbReference type="SAM" id="MobiDB-lite"/>
    </source>
</evidence>
<evidence type="ECO:0000256" key="8">
    <source>
        <dbReference type="ARBA" id="ARBA00023187"/>
    </source>
</evidence>
<dbReference type="Pfam" id="PF21010">
    <property type="entry name" value="HA2_C"/>
    <property type="match status" value="1"/>
</dbReference>
<dbReference type="SMART" id="SM00490">
    <property type="entry name" value="HELICc"/>
    <property type="match status" value="1"/>
</dbReference>
<dbReference type="GO" id="GO:0016787">
    <property type="term" value="F:hydrolase activity"/>
    <property type="evidence" value="ECO:0007669"/>
    <property type="project" value="UniProtKB-KW"/>
</dbReference>
<dbReference type="GO" id="GO:0000398">
    <property type="term" value="P:mRNA splicing, via spliceosome"/>
    <property type="evidence" value="ECO:0007669"/>
    <property type="project" value="UniProtKB-ARBA"/>
</dbReference>
<proteinExistence type="inferred from homology"/>
<keyword evidence="17" id="KW-1185">Reference proteome</keyword>
<gene>
    <name evidence="16" type="primary">PRP16</name>
    <name evidence="16" type="ORF">ATY40_BA7500860</name>
</gene>
<keyword evidence="6" id="KW-0347">Helicase</keyword>